<reference evidence="1" key="1">
    <citation type="submission" date="2020-08" db="EMBL/GenBank/DDBJ databases">
        <title>Multicomponent nature underlies the extraordinary mechanical properties of spider dragline silk.</title>
        <authorList>
            <person name="Kono N."/>
            <person name="Nakamura H."/>
            <person name="Mori M."/>
            <person name="Yoshida Y."/>
            <person name="Ohtoshi R."/>
            <person name="Malay A.D."/>
            <person name="Moran D.A.P."/>
            <person name="Tomita M."/>
            <person name="Numata K."/>
            <person name="Arakawa K."/>
        </authorList>
    </citation>
    <scope>NUCLEOTIDE SEQUENCE</scope>
</reference>
<organism evidence="1 2">
    <name type="scientific">Trichonephila clavipes</name>
    <name type="common">Golden silk orbweaver</name>
    <name type="synonym">Nephila clavipes</name>
    <dbReference type="NCBI Taxonomy" id="2585209"/>
    <lineage>
        <taxon>Eukaryota</taxon>
        <taxon>Metazoa</taxon>
        <taxon>Ecdysozoa</taxon>
        <taxon>Arthropoda</taxon>
        <taxon>Chelicerata</taxon>
        <taxon>Arachnida</taxon>
        <taxon>Araneae</taxon>
        <taxon>Araneomorphae</taxon>
        <taxon>Entelegynae</taxon>
        <taxon>Araneoidea</taxon>
        <taxon>Nephilidae</taxon>
        <taxon>Trichonephila</taxon>
    </lineage>
</organism>
<dbReference type="PANTHER" id="PTHR45913:SF5">
    <property type="entry name" value="GENERAL TRANSCRIPTION FACTOR II-I REPEAT DOMAIN-CONTAINING PROTEIN 2A-LIKE PROTEIN"/>
    <property type="match status" value="1"/>
</dbReference>
<sequence length="92" mass="11199">MPWCCKILNMRHVMGICIKIVNSIRGRSLQKRMFRAHLEENESDYGELLYHADVRWLSRSIFSQRFRDLPQEVKYFLESKDETYIELSDKIW</sequence>
<dbReference type="AlphaFoldDB" id="A0A8X6WBR8"/>
<accession>A0A8X6WBR8</accession>
<keyword evidence="2" id="KW-1185">Reference proteome</keyword>
<comment type="caution">
    <text evidence="1">The sequence shown here is derived from an EMBL/GenBank/DDBJ whole genome shotgun (WGS) entry which is preliminary data.</text>
</comment>
<protein>
    <submittedName>
        <fullName evidence="1">General transcription factor II-I repeat domain-containing 2A-like protein</fullName>
    </submittedName>
</protein>
<name>A0A8X6WBR8_TRICX</name>
<dbReference type="EMBL" id="BMAU01021400">
    <property type="protein sequence ID" value="GFY31662.1"/>
    <property type="molecule type" value="Genomic_DNA"/>
</dbReference>
<evidence type="ECO:0000313" key="2">
    <source>
        <dbReference type="Proteomes" id="UP000887159"/>
    </source>
</evidence>
<evidence type="ECO:0000313" key="1">
    <source>
        <dbReference type="EMBL" id="GFY31662.1"/>
    </source>
</evidence>
<dbReference type="PANTHER" id="PTHR45913">
    <property type="entry name" value="EPM2A-INTERACTING PROTEIN 1"/>
    <property type="match status" value="1"/>
</dbReference>
<dbReference type="Proteomes" id="UP000887159">
    <property type="component" value="Unassembled WGS sequence"/>
</dbReference>
<proteinExistence type="predicted"/>
<gene>
    <name evidence="1" type="primary">ROHU_021180</name>
    <name evidence="1" type="ORF">TNCV_4199731</name>
</gene>